<dbReference type="InterPro" id="IPR008580">
    <property type="entry name" value="PPPDE_dom"/>
</dbReference>
<sequence length="268" mass="29364">MAERPVSRYIQRRVPVSPETAPTSPPALTAPTALSTKRSTYLARRMAPEPEATEAEEPSEPATRKVPYPARRTWPEAAAGAPRLSFVDFGVDAKGTGGRSVRGSIHGEGQHVMHTLEELTAERDIEPSISPERVLLNIYDLGDSNAIQRLNVLLKPLGGGAFHAAVQLYGEEWSFGGLCAGDDPEDGFETGIWSSAPQTCRQHTFRESLVLGPTALSHREVLELVYEMSEDWPMNSYDLLRRNCCHFCDELSCLLGALGPYLMTGSPK</sequence>
<protein>
    <recommendedName>
        <fullName evidence="5">PPPDE domain-containing protein</fullName>
    </recommendedName>
</protein>
<feature type="region of interest" description="Disordered" evidence="4">
    <location>
        <begin position="1"/>
        <end position="66"/>
    </location>
</feature>
<gene>
    <name evidence="6" type="ORF">EVOR1521_LOCUS30253</name>
</gene>
<dbReference type="Proteomes" id="UP001178507">
    <property type="component" value="Unassembled WGS sequence"/>
</dbReference>
<evidence type="ECO:0000313" key="7">
    <source>
        <dbReference type="Proteomes" id="UP001178507"/>
    </source>
</evidence>
<feature type="compositionally biased region" description="Low complexity" evidence="4">
    <location>
        <begin position="20"/>
        <end position="36"/>
    </location>
</feature>
<accession>A0AA36NJ61</accession>
<evidence type="ECO:0000256" key="3">
    <source>
        <dbReference type="ARBA" id="ARBA00022801"/>
    </source>
</evidence>
<dbReference type="SMART" id="SM01179">
    <property type="entry name" value="DUF862"/>
    <property type="match status" value="1"/>
</dbReference>
<dbReference type="PANTHER" id="PTHR12378">
    <property type="entry name" value="DESUMOYLATING ISOPEPTIDASE"/>
    <property type="match status" value="1"/>
</dbReference>
<dbReference type="GO" id="GO:0101005">
    <property type="term" value="F:deubiquitinase activity"/>
    <property type="evidence" value="ECO:0007669"/>
    <property type="project" value="TreeGrafter"/>
</dbReference>
<evidence type="ECO:0000256" key="4">
    <source>
        <dbReference type="SAM" id="MobiDB-lite"/>
    </source>
</evidence>
<keyword evidence="2" id="KW-0645">Protease</keyword>
<evidence type="ECO:0000256" key="2">
    <source>
        <dbReference type="ARBA" id="ARBA00022670"/>
    </source>
</evidence>
<dbReference type="PROSITE" id="PS51858">
    <property type="entry name" value="PPPDE"/>
    <property type="match status" value="1"/>
</dbReference>
<dbReference type="AlphaFoldDB" id="A0AA36NJ61"/>
<dbReference type="InterPro" id="IPR042266">
    <property type="entry name" value="PPPDE_sf"/>
</dbReference>
<feature type="domain" description="PPPDE" evidence="5">
    <location>
        <begin position="132"/>
        <end position="268"/>
    </location>
</feature>
<organism evidence="6 7">
    <name type="scientific">Effrenium voratum</name>
    <dbReference type="NCBI Taxonomy" id="2562239"/>
    <lineage>
        <taxon>Eukaryota</taxon>
        <taxon>Sar</taxon>
        <taxon>Alveolata</taxon>
        <taxon>Dinophyceae</taxon>
        <taxon>Suessiales</taxon>
        <taxon>Symbiodiniaceae</taxon>
        <taxon>Effrenium</taxon>
    </lineage>
</organism>
<evidence type="ECO:0000259" key="5">
    <source>
        <dbReference type="PROSITE" id="PS51858"/>
    </source>
</evidence>
<evidence type="ECO:0000313" key="6">
    <source>
        <dbReference type="EMBL" id="CAJ1409069.1"/>
    </source>
</evidence>
<dbReference type="PANTHER" id="PTHR12378:SF9">
    <property type="entry name" value="OS06G0107000 PROTEIN"/>
    <property type="match status" value="1"/>
</dbReference>
<name>A0AA36NJ61_9DINO</name>
<dbReference type="EMBL" id="CAUJNA010003749">
    <property type="protein sequence ID" value="CAJ1409069.1"/>
    <property type="molecule type" value="Genomic_DNA"/>
</dbReference>
<keyword evidence="7" id="KW-1185">Reference proteome</keyword>
<dbReference type="GO" id="GO:0016579">
    <property type="term" value="P:protein deubiquitination"/>
    <property type="evidence" value="ECO:0007669"/>
    <property type="project" value="TreeGrafter"/>
</dbReference>
<comment type="caution">
    <text evidence="6">The sequence shown here is derived from an EMBL/GenBank/DDBJ whole genome shotgun (WGS) entry which is preliminary data.</text>
</comment>
<evidence type="ECO:0000256" key="1">
    <source>
        <dbReference type="ARBA" id="ARBA00008140"/>
    </source>
</evidence>
<comment type="similarity">
    <text evidence="1">Belongs to the DeSI family.</text>
</comment>
<dbReference type="Pfam" id="PF05903">
    <property type="entry name" value="Peptidase_C97"/>
    <property type="match status" value="1"/>
</dbReference>
<keyword evidence="3" id="KW-0378">Hydrolase</keyword>
<proteinExistence type="inferred from homology"/>
<reference evidence="6" key="1">
    <citation type="submission" date="2023-08" db="EMBL/GenBank/DDBJ databases">
        <authorList>
            <person name="Chen Y."/>
            <person name="Shah S."/>
            <person name="Dougan E. K."/>
            <person name="Thang M."/>
            <person name="Chan C."/>
        </authorList>
    </citation>
    <scope>NUCLEOTIDE SEQUENCE</scope>
</reference>
<dbReference type="GO" id="GO:0006508">
    <property type="term" value="P:proteolysis"/>
    <property type="evidence" value="ECO:0007669"/>
    <property type="project" value="UniProtKB-KW"/>
</dbReference>
<dbReference type="Gene3D" id="3.90.1720.30">
    <property type="entry name" value="PPPDE domains"/>
    <property type="match status" value="1"/>
</dbReference>